<evidence type="ECO:0000256" key="1">
    <source>
        <dbReference type="SAM" id="MobiDB-lite"/>
    </source>
</evidence>
<keyword evidence="4" id="KW-1185">Reference proteome</keyword>
<feature type="region of interest" description="Disordered" evidence="1">
    <location>
        <begin position="87"/>
        <end position="115"/>
    </location>
</feature>
<evidence type="ECO:0000313" key="4">
    <source>
        <dbReference type="Proteomes" id="UP000032545"/>
    </source>
</evidence>
<sequence length="115" mass="12610">MPPGGYKWIVGFSTVNLVVATVGSAAVRRRFGDTAAQTFQRRAGTVVSGLFIVWAAVFWGLFPYGLFGAGLFLVSFLVECYCRRRARAGRPPTTDTRSQTRRDDPTADQSRSTAD</sequence>
<feature type="transmembrane region" description="Helical" evidence="2">
    <location>
        <begin position="6"/>
        <end position="27"/>
    </location>
</feature>
<gene>
    <name evidence="3" type="ORF">FF36_00469</name>
</gene>
<name>A0A0D8BMH0_9ACTN</name>
<keyword evidence="2" id="KW-0472">Membrane</keyword>
<keyword evidence="2" id="KW-0812">Transmembrane</keyword>
<protein>
    <submittedName>
        <fullName evidence="3">Uncharacterized protein</fullName>
    </submittedName>
</protein>
<comment type="caution">
    <text evidence="3">The sequence shown here is derived from an EMBL/GenBank/DDBJ whole genome shotgun (WGS) entry which is preliminary data.</text>
</comment>
<feature type="transmembrane region" description="Helical" evidence="2">
    <location>
        <begin position="39"/>
        <end position="58"/>
    </location>
</feature>
<reference evidence="3 4" key="2">
    <citation type="journal article" date="2016" name="Genome Announc.">
        <title>Permanent Draft Genome Sequences for Two Variants of Frankia sp. Strain CpI1, the First Frankia Strain Isolated from Root Nodules of Comptonia peregrina.</title>
        <authorList>
            <person name="Oshone R."/>
            <person name="Hurst S.G.IV."/>
            <person name="Abebe-Akele F."/>
            <person name="Simpson S."/>
            <person name="Morris K."/>
            <person name="Thomas W.K."/>
            <person name="Tisa L.S."/>
        </authorList>
    </citation>
    <scope>NUCLEOTIDE SEQUENCE [LARGE SCALE GENOMIC DNA]</scope>
    <source>
        <strain evidence="4">CpI1-S</strain>
    </source>
</reference>
<proteinExistence type="predicted"/>
<evidence type="ECO:0000256" key="2">
    <source>
        <dbReference type="SAM" id="Phobius"/>
    </source>
</evidence>
<accession>A0A0D8BMH0</accession>
<reference evidence="4" key="1">
    <citation type="submission" date="2015-02" db="EMBL/GenBank/DDBJ databases">
        <title>Draft Genome of Frankia sp. CpI1-S.</title>
        <authorList>
            <person name="Oshone R.T."/>
            <person name="Ngom M."/>
            <person name="Ghodhbane-Gtari F."/>
            <person name="Gtari M."/>
            <person name="Morris K."/>
            <person name="Thomas K."/>
            <person name="Sen A."/>
            <person name="Tisa L.S."/>
        </authorList>
    </citation>
    <scope>NUCLEOTIDE SEQUENCE [LARGE SCALE GENOMIC DNA]</scope>
    <source>
        <strain evidence="4">CpI1-S</strain>
    </source>
</reference>
<dbReference type="AlphaFoldDB" id="A0A0D8BMH0"/>
<keyword evidence="2" id="KW-1133">Transmembrane helix</keyword>
<dbReference type="EMBL" id="JYFN01000002">
    <property type="protein sequence ID" value="KJE25336.1"/>
    <property type="molecule type" value="Genomic_DNA"/>
</dbReference>
<organism evidence="3 4">
    <name type="scientific">Frankia torreyi</name>
    <dbReference type="NCBI Taxonomy" id="1856"/>
    <lineage>
        <taxon>Bacteria</taxon>
        <taxon>Bacillati</taxon>
        <taxon>Actinomycetota</taxon>
        <taxon>Actinomycetes</taxon>
        <taxon>Frankiales</taxon>
        <taxon>Frankiaceae</taxon>
        <taxon>Frankia</taxon>
    </lineage>
</organism>
<dbReference type="Proteomes" id="UP000032545">
    <property type="component" value="Unassembled WGS sequence"/>
</dbReference>
<dbReference type="PATRIC" id="fig|1502723.3.peg.519"/>
<evidence type="ECO:0000313" key="3">
    <source>
        <dbReference type="EMBL" id="KJE25336.1"/>
    </source>
</evidence>